<sequence>MPKTRAYRLIQLRTLRHITRMRCVALWRCLPSASDAQCRCTMAPLTSMVRLKAMTPADMGLYALCDALAFVWRLNLLLTSYTKRKRDLLLERSTEASSKLDGGQSGSPARSDIIVSSCVTPEERLDALAVPLPQWPVEVAVLPSAEYFRQRRTNARNLRSGRLSTEADIIPLISINEGTSMKESVDSVHCIQDHDAVAIWTDVTPRSSDHATETIVTPLRPSPRRDTSANPEGARPTVDSSQITAPPGDHTSMTDGHSIWYRAKRLLPWSKKQTT</sequence>
<protein>
    <submittedName>
        <fullName evidence="2">Uncharacterized protein</fullName>
    </submittedName>
</protein>
<dbReference type="EMBL" id="KV423986">
    <property type="protein sequence ID" value="KZT55958.1"/>
    <property type="molecule type" value="Genomic_DNA"/>
</dbReference>
<gene>
    <name evidence="2" type="ORF">CALCODRAFT_336986</name>
</gene>
<dbReference type="AlphaFoldDB" id="A0A165F0Z7"/>
<name>A0A165F0Z7_9BASI</name>
<organism evidence="2 3">
    <name type="scientific">Calocera cornea HHB12733</name>
    <dbReference type="NCBI Taxonomy" id="1353952"/>
    <lineage>
        <taxon>Eukaryota</taxon>
        <taxon>Fungi</taxon>
        <taxon>Dikarya</taxon>
        <taxon>Basidiomycota</taxon>
        <taxon>Agaricomycotina</taxon>
        <taxon>Dacrymycetes</taxon>
        <taxon>Dacrymycetales</taxon>
        <taxon>Dacrymycetaceae</taxon>
        <taxon>Calocera</taxon>
    </lineage>
</organism>
<dbReference type="InParanoid" id="A0A165F0Z7"/>
<evidence type="ECO:0000256" key="1">
    <source>
        <dbReference type="SAM" id="MobiDB-lite"/>
    </source>
</evidence>
<keyword evidence="3" id="KW-1185">Reference proteome</keyword>
<dbReference type="Proteomes" id="UP000076842">
    <property type="component" value="Unassembled WGS sequence"/>
</dbReference>
<feature type="region of interest" description="Disordered" evidence="1">
    <location>
        <begin position="207"/>
        <end position="257"/>
    </location>
</feature>
<evidence type="ECO:0000313" key="2">
    <source>
        <dbReference type="EMBL" id="KZT55958.1"/>
    </source>
</evidence>
<accession>A0A165F0Z7</accession>
<proteinExistence type="predicted"/>
<evidence type="ECO:0000313" key="3">
    <source>
        <dbReference type="Proteomes" id="UP000076842"/>
    </source>
</evidence>
<reference evidence="2 3" key="1">
    <citation type="journal article" date="2016" name="Mol. Biol. Evol.">
        <title>Comparative Genomics of Early-Diverging Mushroom-Forming Fungi Provides Insights into the Origins of Lignocellulose Decay Capabilities.</title>
        <authorList>
            <person name="Nagy L.G."/>
            <person name="Riley R."/>
            <person name="Tritt A."/>
            <person name="Adam C."/>
            <person name="Daum C."/>
            <person name="Floudas D."/>
            <person name="Sun H."/>
            <person name="Yadav J.S."/>
            <person name="Pangilinan J."/>
            <person name="Larsson K.H."/>
            <person name="Matsuura K."/>
            <person name="Barry K."/>
            <person name="Labutti K."/>
            <person name="Kuo R."/>
            <person name="Ohm R.A."/>
            <person name="Bhattacharya S.S."/>
            <person name="Shirouzu T."/>
            <person name="Yoshinaga Y."/>
            <person name="Martin F.M."/>
            <person name="Grigoriev I.V."/>
            <person name="Hibbett D.S."/>
        </authorList>
    </citation>
    <scope>NUCLEOTIDE SEQUENCE [LARGE SCALE GENOMIC DNA]</scope>
    <source>
        <strain evidence="2 3">HHB12733</strain>
    </source>
</reference>